<dbReference type="InterPro" id="IPR029044">
    <property type="entry name" value="Nucleotide-diphossugar_trans"/>
</dbReference>
<sequence>MGAGLGTRLRPLTENTPKPLLEIGGRPIITYAMAHLRAVGVKRFIVNTHHCAEKYKETFPDNSWQGIPITYRFEPVLLDTAGGIKNIENLIADDERIIVYNGDIITNMPIELLIRKHFELKTPVTLALRSIGPLLNVNVDQEGFVCDMRHILQNDGVKSCLFAGVYILEKSFLSRLQAGKIESIVLPLVEMIKEDPRSVGGVVIDDGRWYDVGTIEEYNRLNQKGIS</sequence>
<dbReference type="GO" id="GO:0016740">
    <property type="term" value="F:transferase activity"/>
    <property type="evidence" value="ECO:0007669"/>
    <property type="project" value="UniProtKB-KW"/>
</dbReference>
<dbReference type="PANTHER" id="PTHR22572">
    <property type="entry name" value="SUGAR-1-PHOSPHATE GUANYL TRANSFERASE"/>
    <property type="match status" value="1"/>
</dbReference>
<comment type="caution">
    <text evidence="2">The sequence shown here is derived from an EMBL/GenBank/DDBJ whole genome shotgun (WGS) entry which is preliminary data.</text>
</comment>
<dbReference type="InterPro" id="IPR050486">
    <property type="entry name" value="Mannose-1P_guanyltransferase"/>
</dbReference>
<dbReference type="Gene3D" id="3.90.550.10">
    <property type="entry name" value="Spore Coat Polysaccharide Biosynthesis Protein SpsA, Chain A"/>
    <property type="match status" value="1"/>
</dbReference>
<dbReference type="EMBL" id="LNQE01000924">
    <property type="protein sequence ID" value="KUG23045.1"/>
    <property type="molecule type" value="Genomic_DNA"/>
</dbReference>
<evidence type="ECO:0000259" key="1">
    <source>
        <dbReference type="Pfam" id="PF00483"/>
    </source>
</evidence>
<reference evidence="2" key="1">
    <citation type="journal article" date="2015" name="Proc. Natl. Acad. Sci. U.S.A.">
        <title>Networks of energetic and metabolic interactions define dynamics in microbial communities.</title>
        <authorList>
            <person name="Embree M."/>
            <person name="Liu J.K."/>
            <person name="Al-Bassam M.M."/>
            <person name="Zengler K."/>
        </authorList>
    </citation>
    <scope>NUCLEOTIDE SEQUENCE</scope>
</reference>
<protein>
    <submittedName>
        <fullName evidence="2">Nucleotidyl transferase</fullName>
    </submittedName>
</protein>
<dbReference type="Pfam" id="PF00483">
    <property type="entry name" value="NTP_transferase"/>
    <property type="match status" value="1"/>
</dbReference>
<feature type="domain" description="Nucleotidyl transferase" evidence="1">
    <location>
        <begin position="1"/>
        <end position="125"/>
    </location>
</feature>
<dbReference type="SUPFAM" id="SSF53448">
    <property type="entry name" value="Nucleotide-diphospho-sugar transferases"/>
    <property type="match status" value="1"/>
</dbReference>
<proteinExistence type="predicted"/>
<name>A0A0W8FQ43_9ZZZZ</name>
<keyword evidence="2" id="KW-0808">Transferase</keyword>
<dbReference type="AlphaFoldDB" id="A0A0W8FQ43"/>
<organism evidence="2">
    <name type="scientific">hydrocarbon metagenome</name>
    <dbReference type="NCBI Taxonomy" id="938273"/>
    <lineage>
        <taxon>unclassified sequences</taxon>
        <taxon>metagenomes</taxon>
        <taxon>ecological metagenomes</taxon>
    </lineage>
</organism>
<evidence type="ECO:0000313" key="2">
    <source>
        <dbReference type="EMBL" id="KUG23045.1"/>
    </source>
</evidence>
<accession>A0A0W8FQ43</accession>
<gene>
    <name evidence="2" type="ORF">ASZ90_007171</name>
</gene>
<dbReference type="InterPro" id="IPR005835">
    <property type="entry name" value="NTP_transferase_dom"/>
</dbReference>